<sequence>MFINNISTALWALLSAALVGFLVNAYLPQLILQWRLRHIPIANKKRGEWSDQKAIDRAQTNAMQIIKNAYVKVCHVPPCIRLVWLDDLC</sequence>
<keyword evidence="1" id="KW-0472">Membrane</keyword>
<evidence type="ECO:0000313" key="2">
    <source>
        <dbReference type="EMBL" id="KDN70344.1"/>
    </source>
</evidence>
<evidence type="ECO:0000256" key="1">
    <source>
        <dbReference type="SAM" id="Phobius"/>
    </source>
</evidence>
<gene>
    <name evidence="2" type="ORF">CSUB01_08398</name>
</gene>
<organism evidence="2 3">
    <name type="scientific">Colletotrichum sublineola</name>
    <name type="common">Sorghum anthracnose fungus</name>
    <dbReference type="NCBI Taxonomy" id="1173701"/>
    <lineage>
        <taxon>Eukaryota</taxon>
        <taxon>Fungi</taxon>
        <taxon>Dikarya</taxon>
        <taxon>Ascomycota</taxon>
        <taxon>Pezizomycotina</taxon>
        <taxon>Sordariomycetes</taxon>
        <taxon>Hypocreomycetidae</taxon>
        <taxon>Glomerellales</taxon>
        <taxon>Glomerellaceae</taxon>
        <taxon>Colletotrichum</taxon>
        <taxon>Colletotrichum graminicola species complex</taxon>
    </lineage>
</organism>
<accession>A0A066XRL8</accession>
<proteinExistence type="predicted"/>
<dbReference type="Proteomes" id="UP000027238">
    <property type="component" value="Unassembled WGS sequence"/>
</dbReference>
<name>A0A066XRL8_COLSU</name>
<dbReference type="AlphaFoldDB" id="A0A066XRL8"/>
<reference evidence="3" key="1">
    <citation type="journal article" date="2014" name="Genome Announc.">
        <title>Draft genome sequence of Colletotrichum sublineola, a destructive pathogen of cultivated sorghum.</title>
        <authorList>
            <person name="Baroncelli R."/>
            <person name="Sanz-Martin J.M."/>
            <person name="Rech G.E."/>
            <person name="Sukno S.A."/>
            <person name="Thon M.R."/>
        </authorList>
    </citation>
    <scope>NUCLEOTIDE SEQUENCE [LARGE SCALE GENOMIC DNA]</scope>
    <source>
        <strain evidence="3">TX430BB</strain>
    </source>
</reference>
<dbReference type="EMBL" id="JMSE01000357">
    <property type="protein sequence ID" value="KDN70344.1"/>
    <property type="molecule type" value="Genomic_DNA"/>
</dbReference>
<comment type="caution">
    <text evidence="2">The sequence shown here is derived from an EMBL/GenBank/DDBJ whole genome shotgun (WGS) entry which is preliminary data.</text>
</comment>
<evidence type="ECO:0000313" key="3">
    <source>
        <dbReference type="Proteomes" id="UP000027238"/>
    </source>
</evidence>
<dbReference type="HOGENOM" id="CLU_2454644_0_0_1"/>
<feature type="transmembrane region" description="Helical" evidence="1">
    <location>
        <begin position="6"/>
        <end position="27"/>
    </location>
</feature>
<keyword evidence="1" id="KW-0812">Transmembrane</keyword>
<protein>
    <submittedName>
        <fullName evidence="2">Uncharacterized protein</fullName>
    </submittedName>
</protein>
<keyword evidence="1" id="KW-1133">Transmembrane helix</keyword>
<keyword evidence="3" id="KW-1185">Reference proteome</keyword>